<dbReference type="EMBL" id="FSSB01000029">
    <property type="protein sequence ID" value="SIO96352.1"/>
    <property type="molecule type" value="Genomic_DNA"/>
</dbReference>
<dbReference type="Gene3D" id="3.40.1350.10">
    <property type="match status" value="1"/>
</dbReference>
<dbReference type="InterPro" id="IPR014833">
    <property type="entry name" value="TnsA_N"/>
</dbReference>
<dbReference type="OrthoDB" id="5291587at2"/>
<dbReference type="SUPFAM" id="SSF52980">
    <property type="entry name" value="Restriction endonuclease-like"/>
    <property type="match status" value="1"/>
</dbReference>
<reference evidence="2 3" key="1">
    <citation type="submission" date="2016-12" db="EMBL/GenBank/DDBJ databases">
        <authorList>
            <person name="Song W.-J."/>
            <person name="Kurnit D.M."/>
        </authorList>
    </citation>
    <scope>NUCLEOTIDE SEQUENCE [LARGE SCALE GENOMIC DNA]</scope>
    <source>
        <strain evidence="2 3">CECT 9026</strain>
    </source>
</reference>
<dbReference type="InterPro" id="IPR011335">
    <property type="entry name" value="Restrct_endonuc-II-like"/>
</dbReference>
<dbReference type="GO" id="GO:0003676">
    <property type="term" value="F:nucleic acid binding"/>
    <property type="evidence" value="ECO:0007669"/>
    <property type="project" value="InterPro"/>
</dbReference>
<gene>
    <name evidence="2" type="primary">tnsA_1</name>
    <name evidence="2" type="ORF">VSP9026_04139</name>
</gene>
<dbReference type="InterPro" id="IPR011856">
    <property type="entry name" value="tRNA_endonuc-like_dom_sf"/>
</dbReference>
<dbReference type="AlphaFoldDB" id="A0A1N6MA75"/>
<dbReference type="Pfam" id="PF08722">
    <property type="entry name" value="Tn7_TnsA-like_N"/>
    <property type="match status" value="1"/>
</dbReference>
<accession>A0A1N6MA75</accession>
<proteinExistence type="predicted"/>
<evidence type="ECO:0000259" key="1">
    <source>
        <dbReference type="Pfam" id="PF08722"/>
    </source>
</evidence>
<dbReference type="Proteomes" id="UP000184774">
    <property type="component" value="Unassembled WGS sequence"/>
</dbReference>
<protein>
    <submittedName>
        <fullName evidence="2">Transposon Tn7 transposition protein TnsA</fullName>
    </submittedName>
</protein>
<dbReference type="RefSeq" id="WP_074374798.1">
    <property type="nucleotide sequence ID" value="NZ_AP024907.1"/>
</dbReference>
<sequence>MGRGRKLQTEEDFKRALKNGYGLGSYKDYLPWYRAQDVKSDGNRSKIFGFKTSRNHHTLSSIESEFFYIADFSGSVLDIREQFPLLPLTLSQRIASTICVKHPIHPESKSPIIMTTDFLLTLYKPQNAEPVYQAVAIKPPGELDKRTAEKLDIERIWWELLGVEFKLFTGNELTRNQSKNIKWATAPFRSKPDSLEQSIHTNTLLGMLSTGRFLITDLCDEISQTLKISKESALLEIKLLISLKLILVDMSYLIAESGILIIQDVALTSYGRTANGSN</sequence>
<organism evidence="2 3">
    <name type="scientific">Vibrio spartinae</name>
    <dbReference type="NCBI Taxonomy" id="1918945"/>
    <lineage>
        <taxon>Bacteria</taxon>
        <taxon>Pseudomonadati</taxon>
        <taxon>Pseudomonadota</taxon>
        <taxon>Gammaproteobacteria</taxon>
        <taxon>Vibrionales</taxon>
        <taxon>Vibrionaceae</taxon>
        <taxon>Vibrio</taxon>
    </lineage>
</organism>
<evidence type="ECO:0000313" key="2">
    <source>
        <dbReference type="EMBL" id="SIO96352.1"/>
    </source>
</evidence>
<name>A0A1N6MA75_9VIBR</name>
<evidence type="ECO:0000313" key="3">
    <source>
        <dbReference type="Proteomes" id="UP000184774"/>
    </source>
</evidence>
<feature type="domain" description="TnsA endonuclease N-terminal" evidence="1">
    <location>
        <begin position="75"/>
        <end position="169"/>
    </location>
</feature>
<dbReference type="CDD" id="cd22362">
    <property type="entry name" value="TnsA_endonuclease-like"/>
    <property type="match status" value="1"/>
</dbReference>